<dbReference type="InterPro" id="IPR001138">
    <property type="entry name" value="Zn2Cys6_DnaBD"/>
</dbReference>
<feature type="compositionally biased region" description="Polar residues" evidence="7">
    <location>
        <begin position="157"/>
        <end position="166"/>
    </location>
</feature>
<feature type="region of interest" description="Disordered" evidence="7">
    <location>
        <begin position="1"/>
        <end position="99"/>
    </location>
</feature>
<keyword evidence="10" id="KW-1185">Reference proteome</keyword>
<dbReference type="PANTHER" id="PTHR47171">
    <property type="entry name" value="FARA-RELATED"/>
    <property type="match status" value="1"/>
</dbReference>
<gene>
    <name evidence="9" type="ORF">PCON_04984</name>
</gene>
<evidence type="ECO:0000256" key="3">
    <source>
        <dbReference type="ARBA" id="ARBA00023015"/>
    </source>
</evidence>
<dbReference type="GO" id="GO:0008270">
    <property type="term" value="F:zinc ion binding"/>
    <property type="evidence" value="ECO:0007669"/>
    <property type="project" value="InterPro"/>
</dbReference>
<dbReference type="CDD" id="cd12148">
    <property type="entry name" value="fungal_TF_MHR"/>
    <property type="match status" value="1"/>
</dbReference>
<evidence type="ECO:0000256" key="6">
    <source>
        <dbReference type="ARBA" id="ARBA00023242"/>
    </source>
</evidence>
<feature type="compositionally biased region" description="Polar residues" evidence="7">
    <location>
        <begin position="14"/>
        <end position="24"/>
    </location>
</feature>
<dbReference type="SMART" id="SM00906">
    <property type="entry name" value="Fungal_trans"/>
    <property type="match status" value="1"/>
</dbReference>
<dbReference type="Pfam" id="PF04082">
    <property type="entry name" value="Fungal_trans"/>
    <property type="match status" value="1"/>
</dbReference>
<name>U4KVS3_PYROM</name>
<dbReference type="GO" id="GO:0000981">
    <property type="term" value="F:DNA-binding transcription factor activity, RNA polymerase II-specific"/>
    <property type="evidence" value="ECO:0007669"/>
    <property type="project" value="InterPro"/>
</dbReference>
<feature type="compositionally biased region" description="Basic and acidic residues" evidence="7">
    <location>
        <begin position="48"/>
        <end position="57"/>
    </location>
</feature>
<dbReference type="OMA" id="IHTLVIC"/>
<dbReference type="InterPro" id="IPR007219">
    <property type="entry name" value="XnlR_reg_dom"/>
</dbReference>
<feature type="domain" description="Zn(2)-C6 fungal-type" evidence="8">
    <location>
        <begin position="103"/>
        <end position="136"/>
    </location>
</feature>
<dbReference type="EMBL" id="HF935252">
    <property type="protein sequence ID" value="CCX05397.1"/>
    <property type="molecule type" value="Genomic_DNA"/>
</dbReference>
<keyword evidence="2" id="KW-0862">Zinc</keyword>
<evidence type="ECO:0000256" key="5">
    <source>
        <dbReference type="ARBA" id="ARBA00023163"/>
    </source>
</evidence>
<dbReference type="PROSITE" id="PS50048">
    <property type="entry name" value="ZN2_CY6_FUNGAL_2"/>
    <property type="match status" value="1"/>
</dbReference>
<dbReference type="GO" id="GO:0006351">
    <property type="term" value="P:DNA-templated transcription"/>
    <property type="evidence" value="ECO:0007669"/>
    <property type="project" value="InterPro"/>
</dbReference>
<proteinExistence type="predicted"/>
<dbReference type="CDD" id="cd00067">
    <property type="entry name" value="GAL4"/>
    <property type="match status" value="1"/>
</dbReference>
<keyword evidence="4" id="KW-0238">DNA-binding</keyword>
<evidence type="ECO:0000313" key="10">
    <source>
        <dbReference type="Proteomes" id="UP000018144"/>
    </source>
</evidence>
<dbReference type="InterPro" id="IPR036864">
    <property type="entry name" value="Zn2-C6_fun-type_DNA-bd_sf"/>
</dbReference>
<evidence type="ECO:0000256" key="7">
    <source>
        <dbReference type="SAM" id="MobiDB-lite"/>
    </source>
</evidence>
<evidence type="ECO:0000256" key="2">
    <source>
        <dbReference type="ARBA" id="ARBA00022833"/>
    </source>
</evidence>
<dbReference type="GO" id="GO:0003677">
    <property type="term" value="F:DNA binding"/>
    <property type="evidence" value="ECO:0007669"/>
    <property type="project" value="UniProtKB-KW"/>
</dbReference>
<organism evidence="9 10">
    <name type="scientific">Pyronema omphalodes (strain CBS 100304)</name>
    <name type="common">Pyronema confluens</name>
    <dbReference type="NCBI Taxonomy" id="1076935"/>
    <lineage>
        <taxon>Eukaryota</taxon>
        <taxon>Fungi</taxon>
        <taxon>Dikarya</taxon>
        <taxon>Ascomycota</taxon>
        <taxon>Pezizomycotina</taxon>
        <taxon>Pezizomycetes</taxon>
        <taxon>Pezizales</taxon>
        <taxon>Pyronemataceae</taxon>
        <taxon>Pyronema</taxon>
    </lineage>
</organism>
<keyword evidence="5" id="KW-0804">Transcription</keyword>
<dbReference type="SUPFAM" id="SSF57701">
    <property type="entry name" value="Zn2/Cys6 DNA-binding domain"/>
    <property type="match status" value="1"/>
</dbReference>
<dbReference type="InterPro" id="IPR052073">
    <property type="entry name" value="Amide_Lactam_Regulators"/>
</dbReference>
<keyword evidence="1" id="KW-0479">Metal-binding</keyword>
<evidence type="ECO:0000313" key="9">
    <source>
        <dbReference type="EMBL" id="CCX05397.1"/>
    </source>
</evidence>
<evidence type="ECO:0000256" key="1">
    <source>
        <dbReference type="ARBA" id="ARBA00022723"/>
    </source>
</evidence>
<keyword evidence="6" id="KW-0539">Nucleus</keyword>
<feature type="region of interest" description="Disordered" evidence="7">
    <location>
        <begin position="145"/>
        <end position="188"/>
    </location>
</feature>
<evidence type="ECO:0000256" key="4">
    <source>
        <dbReference type="ARBA" id="ARBA00023125"/>
    </source>
</evidence>
<dbReference type="AlphaFoldDB" id="U4KVS3"/>
<keyword evidence="3" id="KW-0805">Transcription regulation</keyword>
<dbReference type="eggNOG" id="ENOG502QV53">
    <property type="taxonomic scope" value="Eukaryota"/>
</dbReference>
<dbReference type="OrthoDB" id="5121955at2759"/>
<dbReference type="Gene3D" id="4.10.240.10">
    <property type="entry name" value="Zn(2)-C6 fungal-type DNA-binding domain"/>
    <property type="match status" value="1"/>
</dbReference>
<evidence type="ECO:0000259" key="8">
    <source>
        <dbReference type="PROSITE" id="PS50048"/>
    </source>
</evidence>
<dbReference type="SMART" id="SM00066">
    <property type="entry name" value="GAL4"/>
    <property type="match status" value="1"/>
</dbReference>
<accession>U4KVS3</accession>
<sequence>MQSLEEMRAAGLQPIQQSPQSYLLSNPAPPQGTSSPPFLRVATGSDCGSHDFDDGDHLGTTGTSNSPPPHGATFQAGGAGSGGNSGSATAAAPKPKRKRSMIACKNCNERRVRCDGATHGLPCSNCKHAGKGDCQFIESKRVRGARGRFESRDGISGSANSPTAAISSKRPFTPSEGMPGGAPRKVRRHSITGTDNEEWRRLLQNSASINRATTGPVTYLGESWHLSWVVQEQMKHSSDTKPLHLPTLMMQDDGDVYNRVNKELWEKGAYVLPRHEVRDLLIAQYFEVCHPTYPILCKANFLNSLQTNTFSHLLVQAVLMVSATHCDWAVLSSAGFVSRRAAVDGFYKRCRALWDGDVEPDKITNIQTMFLMQFWWRAVIDHKDPLWWLSGAIRMAQTMGLHRSAEKSRLNQRDKRNWRRMWWLLFLRDRQAASHFGKPMMINEKDCDVEDLQLEDLEGEVDRVQAMSLLEHIKLAKLVGAIVECEFCPGAAKDPNQRRALRIGCHARLSEWQGNLPEELVYQPNSNNLSAMCLQIALFAQLLLLNRPATYTDATVPEEIREPSEKIAGQAADCISKIADELIKTWGARYMSQHSMSCLFAAMTVQMIKRKTHKDPRGREDADMKLRQNMTHLIQLDKILPMAGWIHRRYARILEQEDDTDDARNASISPPAALVANSIGAPVMLPSHRTPPPQQMHTIAEEAETEHEETHGNQVGLKQEEVDEWGNADCAQILNMEHALTDPDVTRQMENGNDGTGFPKQQMNYDMEQHQRDAFADIMPDQGMGVSIIQPDLSDYHWFMDNIGNMQNPYWWSQIQGK</sequence>
<dbReference type="Proteomes" id="UP000018144">
    <property type="component" value="Unassembled WGS sequence"/>
</dbReference>
<dbReference type="Pfam" id="PF00172">
    <property type="entry name" value="Zn_clus"/>
    <property type="match status" value="1"/>
</dbReference>
<protein>
    <submittedName>
        <fullName evidence="9">Similar to Cutinase transcription factor 1 alpha acc. no. P52958</fullName>
    </submittedName>
</protein>
<reference evidence="9 10" key="1">
    <citation type="journal article" date="2013" name="PLoS Genet.">
        <title>The genome and development-dependent transcriptomes of Pyronema confluens: a window into fungal evolution.</title>
        <authorList>
            <person name="Traeger S."/>
            <person name="Altegoer F."/>
            <person name="Freitag M."/>
            <person name="Gabaldon T."/>
            <person name="Kempken F."/>
            <person name="Kumar A."/>
            <person name="Marcet-Houben M."/>
            <person name="Poggeler S."/>
            <person name="Stajich J.E."/>
            <person name="Nowrousian M."/>
        </authorList>
    </citation>
    <scope>NUCLEOTIDE SEQUENCE [LARGE SCALE GENOMIC DNA]</scope>
    <source>
        <strain evidence="10">CBS 100304</strain>
        <tissue evidence="9">Vegetative mycelium</tissue>
    </source>
</reference>
<dbReference type="PANTHER" id="PTHR47171:SF1">
    <property type="entry name" value="ZN(II)2CYS6 TRANSCRIPTION FACTOR (EUROFUNG)"/>
    <property type="match status" value="1"/>
</dbReference>